<evidence type="ECO:0000313" key="1">
    <source>
        <dbReference type="EMBL" id="CAI2198515.1"/>
    </source>
</evidence>
<evidence type="ECO:0000313" key="2">
    <source>
        <dbReference type="Proteomes" id="UP001153678"/>
    </source>
</evidence>
<feature type="non-terminal residue" evidence="1">
    <location>
        <position position="1"/>
    </location>
</feature>
<name>A0A9W4TAN4_9GLOM</name>
<proteinExistence type="predicted"/>
<dbReference type="Proteomes" id="UP001153678">
    <property type="component" value="Unassembled WGS sequence"/>
</dbReference>
<organism evidence="1 2">
    <name type="scientific">Funneliformis geosporum</name>
    <dbReference type="NCBI Taxonomy" id="1117311"/>
    <lineage>
        <taxon>Eukaryota</taxon>
        <taxon>Fungi</taxon>
        <taxon>Fungi incertae sedis</taxon>
        <taxon>Mucoromycota</taxon>
        <taxon>Glomeromycotina</taxon>
        <taxon>Glomeromycetes</taxon>
        <taxon>Glomerales</taxon>
        <taxon>Glomeraceae</taxon>
        <taxon>Funneliformis</taxon>
    </lineage>
</organism>
<protein>
    <submittedName>
        <fullName evidence="1">11453_t:CDS:1</fullName>
    </submittedName>
</protein>
<comment type="caution">
    <text evidence="1">The sequence shown here is derived from an EMBL/GenBank/DDBJ whole genome shotgun (WGS) entry which is preliminary data.</text>
</comment>
<accession>A0A9W4TAN4</accession>
<gene>
    <name evidence="1" type="ORF">FWILDA_LOCUS18611</name>
</gene>
<sequence>MTKKRTQYLYKFTGTIQKKYPRKNSEHTQHYYQLKVNLPEYSAPNKLFAFKGKTKLAGSYYLVDWEEVK</sequence>
<dbReference type="EMBL" id="CAMKVN010018829">
    <property type="protein sequence ID" value="CAI2198515.1"/>
    <property type="molecule type" value="Genomic_DNA"/>
</dbReference>
<dbReference type="AlphaFoldDB" id="A0A9W4TAN4"/>
<reference evidence="1" key="1">
    <citation type="submission" date="2022-08" db="EMBL/GenBank/DDBJ databases">
        <authorList>
            <person name="Kallberg Y."/>
            <person name="Tangrot J."/>
            <person name="Rosling A."/>
        </authorList>
    </citation>
    <scope>NUCLEOTIDE SEQUENCE</scope>
    <source>
        <strain evidence="1">Wild A</strain>
    </source>
</reference>
<keyword evidence="2" id="KW-1185">Reference proteome</keyword>